<reference evidence="7 8" key="1">
    <citation type="submission" date="2019-05" db="EMBL/GenBank/DDBJ databases">
        <title>Thiomicrorhabdus sediminis sp. nov, a novel sulfur-oxidizing bacterium isolated from coastal sediment.</title>
        <authorList>
            <person name="Liu X."/>
        </authorList>
    </citation>
    <scope>NUCLEOTIDE SEQUENCE [LARGE SCALE GENOMIC DNA]</scope>
    <source>
        <strain evidence="7 8">G1</strain>
    </source>
</reference>
<gene>
    <name evidence="7" type="ORF">FE785_06390</name>
</gene>
<evidence type="ECO:0000256" key="3">
    <source>
        <dbReference type="ARBA" id="ARBA00022630"/>
    </source>
</evidence>
<dbReference type="GO" id="GO:0016491">
    <property type="term" value="F:oxidoreductase activity"/>
    <property type="evidence" value="ECO:0007669"/>
    <property type="project" value="UniProtKB-KW"/>
</dbReference>
<proteinExistence type="inferred from homology"/>
<evidence type="ECO:0000313" key="8">
    <source>
        <dbReference type="Proteomes" id="UP000304864"/>
    </source>
</evidence>
<dbReference type="CDD" id="cd02136">
    <property type="entry name" value="PnbA_NfnB-like"/>
    <property type="match status" value="1"/>
</dbReference>
<dbReference type="InterPro" id="IPR000415">
    <property type="entry name" value="Nitroreductase-like"/>
</dbReference>
<comment type="cofactor">
    <cofactor evidence="1">
        <name>FMN</name>
        <dbReference type="ChEBI" id="CHEBI:58210"/>
    </cofactor>
</comment>
<keyword evidence="3" id="KW-0285">Flavoprotein</keyword>
<dbReference type="PANTHER" id="PTHR43673">
    <property type="entry name" value="NAD(P)H NITROREDUCTASE YDGI-RELATED"/>
    <property type="match status" value="1"/>
</dbReference>
<evidence type="ECO:0000256" key="1">
    <source>
        <dbReference type="ARBA" id="ARBA00001917"/>
    </source>
</evidence>
<dbReference type="RefSeq" id="WP_138564957.1">
    <property type="nucleotide sequence ID" value="NZ_CP040602.1"/>
</dbReference>
<evidence type="ECO:0000313" key="7">
    <source>
        <dbReference type="EMBL" id="QCU90282.1"/>
    </source>
</evidence>
<dbReference type="Pfam" id="PF00881">
    <property type="entry name" value="Nitroreductase"/>
    <property type="match status" value="1"/>
</dbReference>
<name>A0A4P9K5L9_9GAMM</name>
<dbReference type="SUPFAM" id="SSF55469">
    <property type="entry name" value="FMN-dependent nitroreductase-like"/>
    <property type="match status" value="1"/>
</dbReference>
<keyword evidence="5" id="KW-0560">Oxidoreductase</keyword>
<dbReference type="Gene3D" id="3.40.109.10">
    <property type="entry name" value="NADH Oxidase"/>
    <property type="match status" value="1"/>
</dbReference>
<dbReference type="Proteomes" id="UP000304864">
    <property type="component" value="Chromosome"/>
</dbReference>
<dbReference type="KEGG" id="thig:FE785_06390"/>
<feature type="domain" description="Nitroreductase" evidence="6">
    <location>
        <begin position="7"/>
        <end position="196"/>
    </location>
</feature>
<evidence type="ECO:0000256" key="4">
    <source>
        <dbReference type="ARBA" id="ARBA00022643"/>
    </source>
</evidence>
<dbReference type="InterPro" id="IPR029479">
    <property type="entry name" value="Nitroreductase"/>
</dbReference>
<evidence type="ECO:0000259" key="6">
    <source>
        <dbReference type="Pfam" id="PF00881"/>
    </source>
</evidence>
<dbReference type="PANTHER" id="PTHR43673:SF2">
    <property type="entry name" value="NITROREDUCTASE"/>
    <property type="match status" value="1"/>
</dbReference>
<organism evidence="7 8">
    <name type="scientific">Thiomicrorhabdus sediminis</name>
    <dbReference type="NCBI Taxonomy" id="2580412"/>
    <lineage>
        <taxon>Bacteria</taxon>
        <taxon>Pseudomonadati</taxon>
        <taxon>Pseudomonadota</taxon>
        <taxon>Gammaproteobacteria</taxon>
        <taxon>Thiotrichales</taxon>
        <taxon>Piscirickettsiaceae</taxon>
        <taxon>Thiomicrorhabdus</taxon>
    </lineage>
</organism>
<comment type="similarity">
    <text evidence="2">Belongs to the nitroreductase family.</text>
</comment>
<dbReference type="AlphaFoldDB" id="A0A4P9K5L9"/>
<accession>A0A4P9K5L9</accession>
<dbReference type="EMBL" id="CP040602">
    <property type="protein sequence ID" value="QCU90282.1"/>
    <property type="molecule type" value="Genomic_DNA"/>
</dbReference>
<protein>
    <submittedName>
        <fullName evidence="7">Nitroreductase</fullName>
    </submittedName>
</protein>
<keyword evidence="4" id="KW-0288">FMN</keyword>
<keyword evidence="8" id="KW-1185">Reference proteome</keyword>
<dbReference type="OrthoDB" id="9784375at2"/>
<evidence type="ECO:0000256" key="2">
    <source>
        <dbReference type="ARBA" id="ARBA00007118"/>
    </source>
</evidence>
<sequence>MNVSQAIKQRHSCRAFTEQSVAIDTIKTIIDTAKYAPSGVNTQPWQVAVLSGESKQKLSEKMVEAFRNKQTESMDYHYYPQTWTELYKKRRVATGIKLYEALNIQREDKARRLTQWEANYRAFDAPVMLLFFIDKSLETGSYLDYGMFLQNIMLLAEEQGLATCPQGALGEFPSIVKAHLEIAENWNLLGGMALGYEDKEHPVNSYRTDRVELEEFCQFFE</sequence>
<evidence type="ECO:0000256" key="5">
    <source>
        <dbReference type="ARBA" id="ARBA00023002"/>
    </source>
</evidence>